<organism evidence="12 13">
    <name type="scientific">Lederbergia ruris</name>
    <dbReference type="NCBI Taxonomy" id="217495"/>
    <lineage>
        <taxon>Bacteria</taxon>
        <taxon>Bacillati</taxon>
        <taxon>Bacillota</taxon>
        <taxon>Bacilli</taxon>
        <taxon>Bacillales</taxon>
        <taxon>Bacillaceae</taxon>
        <taxon>Lederbergia</taxon>
    </lineage>
</organism>
<evidence type="ECO:0000256" key="7">
    <source>
        <dbReference type="ARBA" id="ARBA00022917"/>
    </source>
</evidence>
<dbReference type="EC" id="6.1.1.14" evidence="10"/>
<dbReference type="PANTHER" id="PTHR30075">
    <property type="entry name" value="GLYCYL-TRNA SYNTHETASE"/>
    <property type="match status" value="1"/>
</dbReference>
<name>A0ABQ4KFA9_9BACI</name>
<keyword evidence="4 10" id="KW-0436">Ligase</keyword>
<dbReference type="Pfam" id="PF02092">
    <property type="entry name" value="tRNA_synt_2f"/>
    <property type="match status" value="1"/>
</dbReference>
<dbReference type="EMBL" id="BORB01000001">
    <property type="protein sequence ID" value="GIN55809.1"/>
    <property type="molecule type" value="Genomic_DNA"/>
</dbReference>
<accession>A0ABQ4KFA9</accession>
<evidence type="ECO:0000256" key="6">
    <source>
        <dbReference type="ARBA" id="ARBA00022840"/>
    </source>
</evidence>
<proteinExistence type="inferred from homology"/>
<comment type="caution">
    <text evidence="12">The sequence shown here is derived from an EMBL/GenBank/DDBJ whole genome shotgun (WGS) entry which is preliminary data.</text>
</comment>
<dbReference type="NCBIfam" id="TIGR00211">
    <property type="entry name" value="glyS"/>
    <property type="match status" value="1"/>
</dbReference>
<dbReference type="HAMAP" id="MF_00255">
    <property type="entry name" value="Gly_tRNA_synth_beta"/>
    <property type="match status" value="1"/>
</dbReference>
<feature type="domain" description="DALR anticodon binding" evidence="11">
    <location>
        <begin position="581"/>
        <end position="675"/>
    </location>
</feature>
<evidence type="ECO:0000256" key="1">
    <source>
        <dbReference type="ARBA" id="ARBA00004496"/>
    </source>
</evidence>
<evidence type="ECO:0000256" key="4">
    <source>
        <dbReference type="ARBA" id="ARBA00022598"/>
    </source>
</evidence>
<evidence type="ECO:0000313" key="13">
    <source>
        <dbReference type="Proteomes" id="UP000679950"/>
    </source>
</evidence>
<evidence type="ECO:0000313" key="12">
    <source>
        <dbReference type="EMBL" id="GIN55809.1"/>
    </source>
</evidence>
<dbReference type="RefSeq" id="WP_212964871.1">
    <property type="nucleotide sequence ID" value="NZ_BORB01000001.1"/>
</dbReference>
<evidence type="ECO:0000256" key="2">
    <source>
        <dbReference type="ARBA" id="ARBA00008226"/>
    </source>
</evidence>
<comment type="subcellular location">
    <subcellularLocation>
        <location evidence="1 10">Cytoplasm</location>
    </subcellularLocation>
</comment>
<dbReference type="InterPro" id="IPR015944">
    <property type="entry name" value="Gly-tRNA-synth_bsu"/>
</dbReference>
<keyword evidence="6 10" id="KW-0067">ATP-binding</keyword>
<comment type="catalytic activity">
    <reaction evidence="9 10">
        <text>tRNA(Gly) + glycine + ATP = glycyl-tRNA(Gly) + AMP + diphosphate</text>
        <dbReference type="Rhea" id="RHEA:16013"/>
        <dbReference type="Rhea" id="RHEA-COMP:9664"/>
        <dbReference type="Rhea" id="RHEA-COMP:9683"/>
        <dbReference type="ChEBI" id="CHEBI:30616"/>
        <dbReference type="ChEBI" id="CHEBI:33019"/>
        <dbReference type="ChEBI" id="CHEBI:57305"/>
        <dbReference type="ChEBI" id="CHEBI:78442"/>
        <dbReference type="ChEBI" id="CHEBI:78522"/>
        <dbReference type="ChEBI" id="CHEBI:456215"/>
        <dbReference type="EC" id="6.1.1.14"/>
    </reaction>
</comment>
<evidence type="ECO:0000256" key="8">
    <source>
        <dbReference type="ARBA" id="ARBA00023146"/>
    </source>
</evidence>
<sequence length="685" mass="78806">MSSRDLLLEIGLEEIPARFVLDAIDQLQGKIKEWLTERKIEFGEVRAFSTPRRLAVLVSHVAESQQDTELEVKGPTKKIALDQEGNWSKAAVGFSKSQGAQVDDIFFKEIKGVEYAFVQKFEKGQATEQILPDLKEIITSLHFPNNMHWGNLSMRYIRPIRWIVALFGQNVIPFNIANIDAGNKTYGHRFLGNEIHLTSPKDYEQLLLSQYVIADYEKRKTAIEEQIAKLAEEHQWVIPIDQPLLEEVTNLVEYPTAFYGSFQKSFLELPKEVLITSMKEHQRYFPVEDQDHHLLPYFIAVRNGDHRELEKVMKGNEKVLRARLQDADFFYHEDQKLTIEQALKKLNHIVYHEKLGTLSEKVKRVTWIAKEIAHTLDVTDVEHALISRAAEISKFDLVTNMVDEFPELQGIMGEKYALLQGEKPEVAQAIKEHYQPIHPEDPVPSSMIGSVISIADKLDSIVSSFSIGLIPTGSQDPYALRRQAAGIVKILQVKNWNVTLPALLEIALKGSQQENNQEVYQQLKKFFRLRLNYLLEEKGIRYDIVEAILDSEWTSIPQILQRAEVLESNSQQPDFKAVVESLSRVLNIASKAEETTFVDQKLFENEYEKTLYKEWQQVEDLIKHADSVEAHYQALAALEPMISSYFDHTMVMTENESVKRNRLAQMKNLAKLIYQFADMNKIIVK</sequence>
<reference evidence="12 13" key="1">
    <citation type="submission" date="2021-03" db="EMBL/GenBank/DDBJ databases">
        <title>Antimicrobial resistance genes in bacteria isolated from Japanese honey, and their potential for conferring macrolide and lincosamide resistance in the American foulbrood pathogen Paenibacillus larvae.</title>
        <authorList>
            <person name="Okamoto M."/>
            <person name="Kumagai M."/>
            <person name="Kanamori H."/>
            <person name="Takamatsu D."/>
        </authorList>
    </citation>
    <scope>NUCLEOTIDE SEQUENCE [LARGE SCALE GENOMIC DNA]</scope>
    <source>
        <strain evidence="12 13">J8TS2</strain>
    </source>
</reference>
<evidence type="ECO:0000256" key="9">
    <source>
        <dbReference type="ARBA" id="ARBA00047937"/>
    </source>
</evidence>
<evidence type="ECO:0000256" key="3">
    <source>
        <dbReference type="ARBA" id="ARBA00022490"/>
    </source>
</evidence>
<dbReference type="GO" id="GO:0016874">
    <property type="term" value="F:ligase activity"/>
    <property type="evidence" value="ECO:0007669"/>
    <property type="project" value="UniProtKB-KW"/>
</dbReference>
<gene>
    <name evidence="10 12" type="primary">glyS</name>
    <name evidence="12" type="ORF">J8TS2_01280</name>
</gene>
<evidence type="ECO:0000256" key="10">
    <source>
        <dbReference type="HAMAP-Rule" id="MF_00255"/>
    </source>
</evidence>
<dbReference type="PROSITE" id="PS50861">
    <property type="entry name" value="AA_TRNA_LIGASE_II_GLYAB"/>
    <property type="match status" value="1"/>
</dbReference>
<protein>
    <recommendedName>
        <fullName evidence="10">Glycine--tRNA ligase beta subunit</fullName>
        <ecNumber evidence="10">6.1.1.14</ecNumber>
    </recommendedName>
    <alternativeName>
        <fullName evidence="10">Glycyl-tRNA synthetase beta subunit</fullName>
        <shortName evidence="10">GlyRS</shortName>
    </alternativeName>
</protein>
<dbReference type="SUPFAM" id="SSF109604">
    <property type="entry name" value="HD-domain/PDEase-like"/>
    <property type="match status" value="1"/>
</dbReference>
<comment type="similarity">
    <text evidence="2 10">Belongs to the class-II aminoacyl-tRNA synthetase family.</text>
</comment>
<dbReference type="InterPro" id="IPR006194">
    <property type="entry name" value="Gly-tRNA-synth_heterodimer"/>
</dbReference>
<keyword evidence="3 10" id="KW-0963">Cytoplasm</keyword>
<dbReference type="Proteomes" id="UP000679950">
    <property type="component" value="Unassembled WGS sequence"/>
</dbReference>
<comment type="subunit">
    <text evidence="10">Tetramer of two alpha and two beta subunits.</text>
</comment>
<keyword evidence="7 10" id="KW-0648">Protein biosynthesis</keyword>
<keyword evidence="5 10" id="KW-0547">Nucleotide-binding</keyword>
<evidence type="ECO:0000259" key="11">
    <source>
        <dbReference type="Pfam" id="PF05746"/>
    </source>
</evidence>
<evidence type="ECO:0000256" key="5">
    <source>
        <dbReference type="ARBA" id="ARBA00022741"/>
    </source>
</evidence>
<dbReference type="PANTHER" id="PTHR30075:SF2">
    <property type="entry name" value="GLYCINE--TRNA LIGASE, CHLOROPLASTIC_MITOCHONDRIAL 2"/>
    <property type="match status" value="1"/>
</dbReference>
<dbReference type="PRINTS" id="PR01045">
    <property type="entry name" value="TRNASYNTHGB"/>
</dbReference>
<keyword evidence="8 10" id="KW-0030">Aminoacyl-tRNA synthetase</keyword>
<dbReference type="Pfam" id="PF05746">
    <property type="entry name" value="DALR_1"/>
    <property type="match status" value="1"/>
</dbReference>
<dbReference type="InterPro" id="IPR008909">
    <property type="entry name" value="DALR_anticod-bd"/>
</dbReference>
<keyword evidence="13" id="KW-1185">Reference proteome</keyword>